<sequence>MAQMAQMVSHTGFNIAHDGLKQTVDDFMDSIAPFTTPDEGCKRIDAARIAIARAAACSMLVPLVIKSNQQLPMLKRTNGFGSVAVVPTFAPNRIQRKHLTTDSRLRNLMHGGILGALARRLTLDPTQPRQWHQFNNAFCVVQRANNAAGCAHVKWSIPEFQCAFNIGIKTYRAGQGPFNDLNDADQLDQFNLLDNAENRDAFLAECNAVACGANQSRVVLSMNADTTPSTVVWRAYRPVVVENPWIMQFVSGFIKVCSAKMAAVNNADATKMDRSQSLIDMYRFLARIEWILNDPNVRCGIRLNGFYAAHIKRLIYMAEQGIEHSAYMLGRICPEMMTPELHVRVVPNPEFYMVPHLQIQPDDAVFGPMKIACQGFMPEPVPVPAARRRCYSDSDSDSYSDGTDDTSDVHDYVHDDDDNANG</sequence>
<organism evidence="2">
    <name type="scientific">viral metagenome</name>
    <dbReference type="NCBI Taxonomy" id="1070528"/>
    <lineage>
        <taxon>unclassified sequences</taxon>
        <taxon>metagenomes</taxon>
        <taxon>organismal metagenomes</taxon>
    </lineage>
</organism>
<reference evidence="2" key="1">
    <citation type="journal article" date="2020" name="Nature">
        <title>Giant virus diversity and host interactions through global metagenomics.</title>
        <authorList>
            <person name="Schulz F."/>
            <person name="Roux S."/>
            <person name="Paez-Espino D."/>
            <person name="Jungbluth S."/>
            <person name="Walsh D.A."/>
            <person name="Denef V.J."/>
            <person name="McMahon K.D."/>
            <person name="Konstantinidis K.T."/>
            <person name="Eloe-Fadrosh E.A."/>
            <person name="Kyrpides N.C."/>
            <person name="Woyke T."/>
        </authorList>
    </citation>
    <scope>NUCLEOTIDE SEQUENCE</scope>
    <source>
        <strain evidence="2">GVMAG-M-3300023184-191</strain>
    </source>
</reference>
<name>A0A6C0I467_9ZZZZ</name>
<feature type="region of interest" description="Disordered" evidence="1">
    <location>
        <begin position="387"/>
        <end position="422"/>
    </location>
</feature>
<dbReference type="EMBL" id="MN740101">
    <property type="protein sequence ID" value="QHT87808.1"/>
    <property type="molecule type" value="Genomic_DNA"/>
</dbReference>
<dbReference type="AlphaFoldDB" id="A0A6C0I467"/>
<evidence type="ECO:0000313" key="2">
    <source>
        <dbReference type="EMBL" id="QHT87808.1"/>
    </source>
</evidence>
<feature type="compositionally biased region" description="Acidic residues" evidence="1">
    <location>
        <begin position="394"/>
        <end position="406"/>
    </location>
</feature>
<evidence type="ECO:0000256" key="1">
    <source>
        <dbReference type="SAM" id="MobiDB-lite"/>
    </source>
</evidence>
<accession>A0A6C0I467</accession>
<protein>
    <submittedName>
        <fullName evidence="2">Uncharacterized protein</fullName>
    </submittedName>
</protein>
<proteinExistence type="predicted"/>